<sequence>MFGFWKFLFDSIKVECLAIQFVILSTAKNPSRCSEQRLEALHFVQGDK</sequence>
<proteinExistence type="predicted"/>
<organism evidence="1">
    <name type="scientific">marine sediment metagenome</name>
    <dbReference type="NCBI Taxonomy" id="412755"/>
    <lineage>
        <taxon>unclassified sequences</taxon>
        <taxon>metagenomes</taxon>
        <taxon>ecological metagenomes</taxon>
    </lineage>
</organism>
<reference evidence="1" key="1">
    <citation type="journal article" date="2014" name="Front. Microbiol.">
        <title>High frequency of phylogenetically diverse reductive dehalogenase-homologous genes in deep subseafloor sedimentary metagenomes.</title>
        <authorList>
            <person name="Kawai M."/>
            <person name="Futagami T."/>
            <person name="Toyoda A."/>
            <person name="Takaki Y."/>
            <person name="Nishi S."/>
            <person name="Hori S."/>
            <person name="Arai W."/>
            <person name="Tsubouchi T."/>
            <person name="Morono Y."/>
            <person name="Uchiyama I."/>
            <person name="Ito T."/>
            <person name="Fujiyama A."/>
            <person name="Inagaki F."/>
            <person name="Takami H."/>
        </authorList>
    </citation>
    <scope>NUCLEOTIDE SEQUENCE</scope>
    <source>
        <strain evidence="1">Expedition CK06-06</strain>
    </source>
</reference>
<dbReference type="AlphaFoldDB" id="X1UI65"/>
<accession>X1UI65</accession>
<gene>
    <name evidence="1" type="ORF">S12H4_36545</name>
</gene>
<dbReference type="EMBL" id="BARW01021791">
    <property type="protein sequence ID" value="GAI92044.1"/>
    <property type="molecule type" value="Genomic_DNA"/>
</dbReference>
<evidence type="ECO:0000313" key="1">
    <source>
        <dbReference type="EMBL" id="GAI92044.1"/>
    </source>
</evidence>
<comment type="caution">
    <text evidence="1">The sequence shown here is derived from an EMBL/GenBank/DDBJ whole genome shotgun (WGS) entry which is preliminary data.</text>
</comment>
<name>X1UI65_9ZZZZ</name>
<protein>
    <submittedName>
        <fullName evidence="1">Uncharacterized protein</fullName>
    </submittedName>
</protein>